<evidence type="ECO:0000313" key="2">
    <source>
        <dbReference type="Proteomes" id="UP001515500"/>
    </source>
</evidence>
<dbReference type="RefSeq" id="XP_039139469.1">
    <property type="nucleotide sequence ID" value="XM_039283535.1"/>
</dbReference>
<feature type="region of interest" description="Disordered" evidence="1">
    <location>
        <begin position="66"/>
        <end position="133"/>
    </location>
</feature>
<dbReference type="GeneID" id="120276819"/>
<feature type="compositionally biased region" description="Polar residues" evidence="1">
    <location>
        <begin position="89"/>
        <end position="104"/>
    </location>
</feature>
<accession>A0AB40CMQ0</accession>
<organism evidence="2 3">
    <name type="scientific">Dioscorea cayennensis subsp. rotundata</name>
    <name type="common">White Guinea yam</name>
    <name type="synonym">Dioscorea rotundata</name>
    <dbReference type="NCBI Taxonomy" id="55577"/>
    <lineage>
        <taxon>Eukaryota</taxon>
        <taxon>Viridiplantae</taxon>
        <taxon>Streptophyta</taxon>
        <taxon>Embryophyta</taxon>
        <taxon>Tracheophyta</taxon>
        <taxon>Spermatophyta</taxon>
        <taxon>Magnoliopsida</taxon>
        <taxon>Liliopsida</taxon>
        <taxon>Dioscoreales</taxon>
        <taxon>Dioscoreaceae</taxon>
        <taxon>Dioscorea</taxon>
    </lineage>
</organism>
<proteinExistence type="predicted"/>
<evidence type="ECO:0000256" key="1">
    <source>
        <dbReference type="SAM" id="MobiDB-lite"/>
    </source>
</evidence>
<reference evidence="3" key="1">
    <citation type="submission" date="2025-08" db="UniProtKB">
        <authorList>
            <consortium name="RefSeq"/>
        </authorList>
    </citation>
    <scope>IDENTIFICATION</scope>
</reference>
<keyword evidence="2" id="KW-1185">Reference proteome</keyword>
<name>A0AB40CMQ0_DIOCR</name>
<feature type="compositionally biased region" description="Acidic residues" evidence="1">
    <location>
        <begin position="123"/>
        <end position="133"/>
    </location>
</feature>
<protein>
    <submittedName>
        <fullName evidence="3">Uncharacterized protein LOC120276819</fullName>
    </submittedName>
</protein>
<sequence length="133" mass="15008">MVMDSWSSINEPRHLPRQMLDQSVLPSNVFPMHDPTFESHGLSPPMTLSACLADMQQQERQRLQLVQLEHEKKANRRSRSRPASSSTRHQGSNSSGSLMSTATSRLRHKNKIFHPNSTTPEPETCDSEGAEDK</sequence>
<evidence type="ECO:0000313" key="3">
    <source>
        <dbReference type="RefSeq" id="XP_039139469.1"/>
    </source>
</evidence>
<dbReference type="Proteomes" id="UP001515500">
    <property type="component" value="Chromosome 15"/>
</dbReference>
<gene>
    <name evidence="3" type="primary">LOC120276819</name>
</gene>
<dbReference type="AlphaFoldDB" id="A0AB40CMQ0"/>